<dbReference type="OMA" id="KVKLWHV"/>
<sequence>MQKNDKKMSKLSLNDMDLEFKKKNNNINTNPGVLKFGDPKTNSKKIQLKQYFESQETEIFTIRFDFWDELIAVGCSDGQVRVYNQHLNKLESQFKCYSNDDAAPVTCLRWRPTTHCPTKQVLVTVNADGSIMHWHAKSGKPLHRMVQPDQSILCLDYNKDGSQFVTSGNDFHVRVYDEDSKTQIIDFKPADWNQPGHSNRVFCVKFVEDDPNLILSSGWDANLHIWDIRQKQSVAAFYGPNVSGDAIDYLDGQILTGSYRTQEQLQLWDFKTRKLIQNINWETSYKNDQAYVYSAQFDKNNGDVLACSAGINELKLFSKEDQYKPCASILEQKEGLYCVNFNQNCSKFAFGGAEGILYIMSL</sequence>
<feature type="repeat" description="WD" evidence="3">
    <location>
        <begin position="194"/>
        <end position="236"/>
    </location>
</feature>
<dbReference type="InParanoid" id="A0A0V0QIX5"/>
<dbReference type="InterPro" id="IPR015943">
    <property type="entry name" value="WD40/YVTN_repeat-like_dom_sf"/>
</dbReference>
<accession>A0A0V0QIX5</accession>
<dbReference type="SUPFAM" id="SSF50978">
    <property type="entry name" value="WD40 repeat-like"/>
    <property type="match status" value="1"/>
</dbReference>
<evidence type="ECO:0000256" key="2">
    <source>
        <dbReference type="ARBA" id="ARBA00022737"/>
    </source>
</evidence>
<keyword evidence="6" id="KW-1185">Reference proteome</keyword>
<dbReference type="Pfam" id="PF00400">
    <property type="entry name" value="WD40"/>
    <property type="match status" value="2"/>
</dbReference>
<comment type="caution">
    <text evidence="5">The sequence shown here is derived from an EMBL/GenBank/DDBJ whole genome shotgun (WGS) entry which is preliminary data.</text>
</comment>
<dbReference type="Pfam" id="PF12894">
    <property type="entry name" value="ANAPC4_WD40"/>
    <property type="match status" value="1"/>
</dbReference>
<dbReference type="InterPro" id="IPR024977">
    <property type="entry name" value="Apc4-like_WD40_dom"/>
</dbReference>
<name>A0A0V0QIX5_PSEPJ</name>
<dbReference type="PANTHER" id="PTHR47822">
    <property type="entry name" value="CARBOHYDRATE BINDING DOMAIN CONTAINING PROTEIN"/>
    <property type="match status" value="1"/>
</dbReference>
<evidence type="ECO:0000259" key="4">
    <source>
        <dbReference type="Pfam" id="PF12894"/>
    </source>
</evidence>
<dbReference type="PROSITE" id="PS50082">
    <property type="entry name" value="WD_REPEATS_2"/>
    <property type="match status" value="1"/>
</dbReference>
<feature type="domain" description="Anaphase-promoting complex subunit 4-like WD40" evidence="4">
    <location>
        <begin position="53"/>
        <end position="111"/>
    </location>
</feature>
<keyword evidence="1 3" id="KW-0853">WD repeat</keyword>
<dbReference type="InterPro" id="IPR019775">
    <property type="entry name" value="WD40_repeat_CS"/>
</dbReference>
<dbReference type="Gene3D" id="2.130.10.10">
    <property type="entry name" value="YVTN repeat-like/Quinoprotein amine dehydrogenase"/>
    <property type="match status" value="1"/>
</dbReference>
<dbReference type="Proteomes" id="UP000054937">
    <property type="component" value="Unassembled WGS sequence"/>
</dbReference>
<proteinExistence type="predicted"/>
<organism evidence="5 6">
    <name type="scientific">Pseudocohnilembus persalinus</name>
    <name type="common">Ciliate</name>
    <dbReference type="NCBI Taxonomy" id="266149"/>
    <lineage>
        <taxon>Eukaryota</taxon>
        <taxon>Sar</taxon>
        <taxon>Alveolata</taxon>
        <taxon>Ciliophora</taxon>
        <taxon>Intramacronucleata</taxon>
        <taxon>Oligohymenophorea</taxon>
        <taxon>Scuticociliatia</taxon>
        <taxon>Philasterida</taxon>
        <taxon>Pseudocohnilembidae</taxon>
        <taxon>Pseudocohnilembus</taxon>
    </lineage>
</organism>
<dbReference type="AlphaFoldDB" id="A0A0V0QIX5"/>
<dbReference type="InterPro" id="IPR036322">
    <property type="entry name" value="WD40_repeat_dom_sf"/>
</dbReference>
<gene>
    <name evidence="5" type="ORF">PPERSA_07687</name>
</gene>
<dbReference type="SMART" id="SM00320">
    <property type="entry name" value="WD40"/>
    <property type="match status" value="6"/>
</dbReference>
<dbReference type="PANTHER" id="PTHR47822:SF2">
    <property type="entry name" value="F-BOX AND WD-40 DOMAIN PROTEIN 7"/>
    <property type="match status" value="1"/>
</dbReference>
<reference evidence="5 6" key="1">
    <citation type="journal article" date="2015" name="Sci. Rep.">
        <title>Genome of the facultative scuticociliatosis pathogen Pseudocohnilembus persalinus provides insight into its virulence through horizontal gene transfer.</title>
        <authorList>
            <person name="Xiong J."/>
            <person name="Wang G."/>
            <person name="Cheng J."/>
            <person name="Tian M."/>
            <person name="Pan X."/>
            <person name="Warren A."/>
            <person name="Jiang C."/>
            <person name="Yuan D."/>
            <person name="Miao W."/>
        </authorList>
    </citation>
    <scope>NUCLEOTIDE SEQUENCE [LARGE SCALE GENOMIC DNA]</scope>
    <source>
        <strain evidence="5">36N120E</strain>
    </source>
</reference>
<dbReference type="PROSITE" id="PS50294">
    <property type="entry name" value="WD_REPEATS_REGION"/>
    <property type="match status" value="1"/>
</dbReference>
<dbReference type="InterPro" id="IPR001680">
    <property type="entry name" value="WD40_rpt"/>
</dbReference>
<evidence type="ECO:0000256" key="1">
    <source>
        <dbReference type="ARBA" id="ARBA00022574"/>
    </source>
</evidence>
<dbReference type="OrthoDB" id="10251741at2759"/>
<evidence type="ECO:0000313" key="6">
    <source>
        <dbReference type="Proteomes" id="UP000054937"/>
    </source>
</evidence>
<protein>
    <submittedName>
        <fullName evidence="5">WD40-repeat-containing domain</fullName>
    </submittedName>
</protein>
<dbReference type="PROSITE" id="PS00678">
    <property type="entry name" value="WD_REPEATS_1"/>
    <property type="match status" value="1"/>
</dbReference>
<evidence type="ECO:0000313" key="5">
    <source>
        <dbReference type="EMBL" id="KRX02042.1"/>
    </source>
</evidence>
<evidence type="ECO:0000256" key="3">
    <source>
        <dbReference type="PROSITE-ProRule" id="PRU00221"/>
    </source>
</evidence>
<dbReference type="EMBL" id="LDAU01000159">
    <property type="protein sequence ID" value="KRX02042.1"/>
    <property type="molecule type" value="Genomic_DNA"/>
</dbReference>
<keyword evidence="2" id="KW-0677">Repeat</keyword>